<feature type="region of interest" description="Disordered" evidence="1">
    <location>
        <begin position="295"/>
        <end position="353"/>
    </location>
</feature>
<evidence type="ECO:0000256" key="1">
    <source>
        <dbReference type="SAM" id="MobiDB-lite"/>
    </source>
</evidence>
<reference evidence="2 3" key="1">
    <citation type="submission" date="2024-01" db="EMBL/GenBank/DDBJ databases">
        <title>A draft genome for a cacao thread blight-causing isolate of Paramarasmius palmivorus.</title>
        <authorList>
            <person name="Baruah I.K."/>
            <person name="Bukari Y."/>
            <person name="Amoako-Attah I."/>
            <person name="Meinhardt L.W."/>
            <person name="Bailey B.A."/>
            <person name="Cohen S.P."/>
        </authorList>
    </citation>
    <scope>NUCLEOTIDE SEQUENCE [LARGE SCALE GENOMIC DNA]</scope>
    <source>
        <strain evidence="2 3">GH-12</strain>
    </source>
</reference>
<organism evidence="2 3">
    <name type="scientific">Paramarasmius palmivorus</name>
    <dbReference type="NCBI Taxonomy" id="297713"/>
    <lineage>
        <taxon>Eukaryota</taxon>
        <taxon>Fungi</taxon>
        <taxon>Dikarya</taxon>
        <taxon>Basidiomycota</taxon>
        <taxon>Agaricomycotina</taxon>
        <taxon>Agaricomycetes</taxon>
        <taxon>Agaricomycetidae</taxon>
        <taxon>Agaricales</taxon>
        <taxon>Marasmiineae</taxon>
        <taxon>Marasmiaceae</taxon>
        <taxon>Paramarasmius</taxon>
    </lineage>
</organism>
<evidence type="ECO:0000313" key="2">
    <source>
        <dbReference type="EMBL" id="KAK7047696.1"/>
    </source>
</evidence>
<name>A0AAW0D9T7_9AGAR</name>
<sequence>MWPKVLKQYTGDRLTIDLYINTVDLVAMCLQNSFLGPMWISQALEAGFIQAVFKTFRLKVMGTDSDDSRPWQPLDGALMQIALYMVYPSVLHRFMGYMKVDGCVEVDVAQLALVDNVAELLSTSCRAQGHGWSDGKGTSELLLQGDGSPPPNHIDLHFFTTLVRIYTFRAGEILLEAIQSPGSSMHSTLQIPGLGDEVDLSPKIVVFELSDWDPERNALFSPAPTPSLTDLNTLTREIGIETELGRRIFPELFSAVKKARKVDFVVLSFFPGIIGRPEKDGWPVVSTLCLPISTEAQTTDSDQEEGSSGYEASRESDGLEEATDDEEEEDSEYNSGEDSDDSEDSGEHIDSYE</sequence>
<comment type="caution">
    <text evidence="2">The sequence shown here is derived from an EMBL/GenBank/DDBJ whole genome shotgun (WGS) entry which is preliminary data.</text>
</comment>
<evidence type="ECO:0000313" key="3">
    <source>
        <dbReference type="Proteomes" id="UP001383192"/>
    </source>
</evidence>
<gene>
    <name evidence="2" type="ORF">VNI00_006464</name>
</gene>
<keyword evidence="3" id="KW-1185">Reference proteome</keyword>
<proteinExistence type="predicted"/>
<dbReference type="EMBL" id="JAYKXP010000019">
    <property type="protein sequence ID" value="KAK7047696.1"/>
    <property type="molecule type" value="Genomic_DNA"/>
</dbReference>
<dbReference type="Proteomes" id="UP001383192">
    <property type="component" value="Unassembled WGS sequence"/>
</dbReference>
<dbReference type="AlphaFoldDB" id="A0AAW0D9T7"/>
<protein>
    <submittedName>
        <fullName evidence="2">Uncharacterized protein</fullName>
    </submittedName>
</protein>
<accession>A0AAW0D9T7</accession>
<feature type="compositionally biased region" description="Acidic residues" evidence="1">
    <location>
        <begin position="318"/>
        <end position="344"/>
    </location>
</feature>